<dbReference type="Proteomes" id="UP001500567">
    <property type="component" value="Unassembled WGS sequence"/>
</dbReference>
<accession>A0ABP7S9I4</accession>
<protein>
    <recommendedName>
        <fullName evidence="2">Secretion system C-terminal sorting domain-containing protein</fullName>
    </recommendedName>
</protein>
<proteinExistence type="predicted"/>
<feature type="domain" description="Secretion system C-terminal sorting" evidence="2">
    <location>
        <begin position="97"/>
        <end position="165"/>
    </location>
</feature>
<dbReference type="Pfam" id="PF18962">
    <property type="entry name" value="Por_Secre_tail"/>
    <property type="match status" value="1"/>
</dbReference>
<evidence type="ECO:0000259" key="2">
    <source>
        <dbReference type="Pfam" id="PF18962"/>
    </source>
</evidence>
<reference evidence="4" key="1">
    <citation type="journal article" date="2019" name="Int. J. Syst. Evol. Microbiol.">
        <title>The Global Catalogue of Microorganisms (GCM) 10K type strain sequencing project: providing services to taxonomists for standard genome sequencing and annotation.</title>
        <authorList>
            <consortium name="The Broad Institute Genomics Platform"/>
            <consortium name="The Broad Institute Genome Sequencing Center for Infectious Disease"/>
            <person name="Wu L."/>
            <person name="Ma J."/>
        </authorList>
    </citation>
    <scope>NUCLEOTIDE SEQUENCE [LARGE SCALE GENOMIC DNA]</scope>
    <source>
        <strain evidence="4">JCM 17224</strain>
    </source>
</reference>
<evidence type="ECO:0000313" key="4">
    <source>
        <dbReference type="Proteomes" id="UP001500567"/>
    </source>
</evidence>
<evidence type="ECO:0000256" key="1">
    <source>
        <dbReference type="SAM" id="SignalP"/>
    </source>
</evidence>
<feature type="signal peptide" evidence="1">
    <location>
        <begin position="1"/>
        <end position="24"/>
    </location>
</feature>
<dbReference type="NCBIfam" id="TIGR04183">
    <property type="entry name" value="Por_Secre_tail"/>
    <property type="match status" value="1"/>
</dbReference>
<evidence type="ECO:0000313" key="3">
    <source>
        <dbReference type="EMBL" id="GAA4008754.1"/>
    </source>
</evidence>
<organism evidence="3 4">
    <name type="scientific">Hymenobacter fastidiosus</name>
    <dbReference type="NCBI Taxonomy" id="486264"/>
    <lineage>
        <taxon>Bacteria</taxon>
        <taxon>Pseudomonadati</taxon>
        <taxon>Bacteroidota</taxon>
        <taxon>Cytophagia</taxon>
        <taxon>Cytophagales</taxon>
        <taxon>Hymenobacteraceae</taxon>
        <taxon>Hymenobacter</taxon>
    </lineage>
</organism>
<dbReference type="EMBL" id="BAABDJ010000018">
    <property type="protein sequence ID" value="GAA4008754.1"/>
    <property type="molecule type" value="Genomic_DNA"/>
</dbReference>
<dbReference type="InterPro" id="IPR026444">
    <property type="entry name" value="Secre_tail"/>
</dbReference>
<comment type="caution">
    <text evidence="3">The sequence shown here is derived from an EMBL/GenBank/DDBJ whole genome shotgun (WGS) entry which is preliminary data.</text>
</comment>
<name>A0ABP7S9I4_9BACT</name>
<keyword evidence="4" id="KW-1185">Reference proteome</keyword>
<keyword evidence="1" id="KW-0732">Signal</keyword>
<feature type="chain" id="PRO_5047087102" description="Secretion system C-terminal sorting domain-containing protein" evidence="1">
    <location>
        <begin position="25"/>
        <end position="168"/>
    </location>
</feature>
<sequence length="168" mass="17288">MRMKTVTLTLIFLGSLLLAGPAQAQTKSTKPGAGKPAPAKAMAKPVATAKPAPVVKAVAAVAAPAAAAKPAPVELITSKMEQAPPSTDAIKVRAEANPLTKRLIVRTDVSGPTRVEVNDAEGRPVITRDLMAGTETTVLDVSSLPAGYYIVHCTSGARSGMRRVLVGQ</sequence>
<gene>
    <name evidence="3" type="ORF">GCM10022408_21110</name>
</gene>